<dbReference type="GO" id="GO:0005634">
    <property type="term" value="C:nucleus"/>
    <property type="evidence" value="ECO:0007669"/>
    <property type="project" value="UniProtKB-SubCell"/>
</dbReference>
<dbReference type="Pfam" id="PF00096">
    <property type="entry name" value="zf-C2H2"/>
    <property type="match status" value="9"/>
</dbReference>
<dbReference type="PANTHER" id="PTHR24394">
    <property type="entry name" value="ZINC FINGER PROTEIN"/>
    <property type="match status" value="1"/>
</dbReference>
<dbReference type="RefSeq" id="XP_011297654.1">
    <property type="nucleotide sequence ID" value="XM_011299352.1"/>
</dbReference>
<keyword evidence="10" id="KW-0539">Nucleus</keyword>
<feature type="domain" description="C2H2-type" evidence="13">
    <location>
        <begin position="44"/>
        <end position="72"/>
    </location>
</feature>
<dbReference type="PROSITE" id="PS50157">
    <property type="entry name" value="ZINC_FINGER_C2H2_2"/>
    <property type="match status" value="11"/>
</dbReference>
<keyword evidence="4" id="KW-0677">Repeat</keyword>
<dbReference type="FunFam" id="3.30.160.60:FF:000446">
    <property type="entry name" value="Zinc finger protein"/>
    <property type="match status" value="2"/>
</dbReference>
<feature type="domain" description="C2H2-type" evidence="13">
    <location>
        <begin position="73"/>
        <end position="100"/>
    </location>
</feature>
<feature type="domain" description="C2H2-type" evidence="13">
    <location>
        <begin position="550"/>
        <end position="577"/>
    </location>
</feature>
<organism evidence="14 15">
    <name type="scientific">Fopius arisanus</name>
    <dbReference type="NCBI Taxonomy" id="64838"/>
    <lineage>
        <taxon>Eukaryota</taxon>
        <taxon>Metazoa</taxon>
        <taxon>Ecdysozoa</taxon>
        <taxon>Arthropoda</taxon>
        <taxon>Hexapoda</taxon>
        <taxon>Insecta</taxon>
        <taxon>Pterygota</taxon>
        <taxon>Neoptera</taxon>
        <taxon>Endopterygota</taxon>
        <taxon>Hymenoptera</taxon>
        <taxon>Apocrita</taxon>
        <taxon>Ichneumonoidea</taxon>
        <taxon>Braconidae</taxon>
        <taxon>Opiinae</taxon>
        <taxon>Fopius</taxon>
    </lineage>
</organism>
<dbReference type="FunFam" id="3.30.160.60:FF:000478">
    <property type="entry name" value="Zinc finger protein 133"/>
    <property type="match status" value="1"/>
</dbReference>
<dbReference type="FunFam" id="3.30.160.60:FF:000100">
    <property type="entry name" value="Zinc finger 45-like"/>
    <property type="match status" value="1"/>
</dbReference>
<dbReference type="PANTHER" id="PTHR24394:SF29">
    <property type="entry name" value="MYONEURIN"/>
    <property type="match status" value="1"/>
</dbReference>
<keyword evidence="6" id="KW-0862">Zinc</keyword>
<keyword evidence="7" id="KW-0805">Transcription regulation</keyword>
<dbReference type="SMART" id="SM00355">
    <property type="entry name" value="ZnF_C2H2"/>
    <property type="match status" value="12"/>
</dbReference>
<dbReference type="FunFam" id="3.30.160.60:FF:000016">
    <property type="entry name" value="zinc finger protein 37 homolog"/>
    <property type="match status" value="1"/>
</dbReference>
<dbReference type="FunFam" id="3.30.160.60:FF:000176">
    <property type="entry name" value="zinc finger protein 70"/>
    <property type="match status" value="1"/>
</dbReference>
<keyword evidence="9" id="KW-0804">Transcription</keyword>
<proteinExistence type="inferred from homology"/>
<dbReference type="SUPFAM" id="SSF57667">
    <property type="entry name" value="beta-beta-alpha zinc fingers"/>
    <property type="match status" value="6"/>
</dbReference>
<feature type="domain" description="C2H2-type" evidence="13">
    <location>
        <begin position="522"/>
        <end position="549"/>
    </location>
</feature>
<accession>A0A9R1SV10</accession>
<keyword evidence="5 11" id="KW-0863">Zinc-finger</keyword>
<dbReference type="KEGG" id="fas:105263260"/>
<feature type="domain" description="C2H2-type" evidence="13">
    <location>
        <begin position="493"/>
        <end position="521"/>
    </location>
</feature>
<evidence type="ECO:0000256" key="3">
    <source>
        <dbReference type="ARBA" id="ARBA00022723"/>
    </source>
</evidence>
<evidence type="ECO:0000313" key="14">
    <source>
        <dbReference type="Proteomes" id="UP000694866"/>
    </source>
</evidence>
<feature type="domain" description="C2H2-type" evidence="13">
    <location>
        <begin position="433"/>
        <end position="460"/>
    </location>
</feature>
<evidence type="ECO:0000256" key="6">
    <source>
        <dbReference type="ARBA" id="ARBA00022833"/>
    </source>
</evidence>
<evidence type="ECO:0000256" key="5">
    <source>
        <dbReference type="ARBA" id="ARBA00022771"/>
    </source>
</evidence>
<feature type="domain" description="C2H2-type" evidence="13">
    <location>
        <begin position="129"/>
        <end position="156"/>
    </location>
</feature>
<evidence type="ECO:0000256" key="2">
    <source>
        <dbReference type="ARBA" id="ARBA00006991"/>
    </source>
</evidence>
<evidence type="ECO:0000256" key="9">
    <source>
        <dbReference type="ARBA" id="ARBA00023163"/>
    </source>
</evidence>
<dbReference type="GO" id="GO:0008270">
    <property type="term" value="F:zinc ion binding"/>
    <property type="evidence" value="ECO:0007669"/>
    <property type="project" value="UniProtKB-KW"/>
</dbReference>
<dbReference type="InterPro" id="IPR036236">
    <property type="entry name" value="Znf_C2H2_sf"/>
</dbReference>
<reference evidence="15" key="1">
    <citation type="submission" date="2025-08" db="UniProtKB">
        <authorList>
            <consortium name="RefSeq"/>
        </authorList>
    </citation>
    <scope>IDENTIFICATION</scope>
    <source>
        <strain evidence="15">USDA-PBARC FA_bdor</strain>
        <tissue evidence="15">Whole organism</tissue>
    </source>
</reference>
<feature type="region of interest" description="Disordered" evidence="12">
    <location>
        <begin position="371"/>
        <end position="428"/>
    </location>
</feature>
<dbReference type="PROSITE" id="PS00028">
    <property type="entry name" value="ZINC_FINGER_C2H2_1"/>
    <property type="match status" value="10"/>
</dbReference>
<name>A0A9R1SV10_9HYME</name>
<feature type="domain" description="C2H2-type" evidence="13">
    <location>
        <begin position="462"/>
        <end position="490"/>
    </location>
</feature>
<dbReference type="InterPro" id="IPR013087">
    <property type="entry name" value="Znf_C2H2_type"/>
</dbReference>
<feature type="domain" description="C2H2-type" evidence="13">
    <location>
        <begin position="175"/>
        <end position="202"/>
    </location>
</feature>
<comment type="subcellular location">
    <subcellularLocation>
        <location evidence="1">Nucleus</location>
    </subcellularLocation>
</comment>
<dbReference type="GeneID" id="105263260"/>
<sequence length="624" mass="72449">MLSVECEKSELGGGLSSLDEVQGNSSISEELSHESVEEQVERPHVCPECDLRFDRASQLDYHQRSVHLGERTQTCQICGKRFFRKTDLNTHLNIHLGTNQSVCNICGRKFNHVSNLIRHSRIHAGMKPYPCSVCGKRFTQISSVVRHKRIHERKLNGLVGEERDTGVRKLMRRRHYCKICGDTFPFVVLLRQHERKHFGADNNFECNYCKMLFGSQSLLEAHRCKLNNFQDEKAESTNLRLIHGDLGQQLFELDMDYLSEKDLDQSRANSLEESVEICLINKDLMEQLDLHSLGDLQNSFNLPSTHTGDPQRYPEDSEFEQVKPSDFLTTFEEIIGYTQESQTPGVRLVQHEEGDQFFELVRDPSTYLGDDATSSKYYSTDMGDNPQRTQEAEDSSTNGIENIQDVANDKNTIPKRSRKKPSTEKTKSQEQRYECTICKKKFSTASNLKQHTGTHFLDQQKFHCKECGMTFAWKSTLNKHLASNHRPDGPQKFVCEICPRVYPTLSQVNEHVRRDHLKVRNHVCEECGKSFFKKFDLKSHMRTHTKERPYVCRICDKTFYHQSHIIRHERIHSGERPYSCTFCHKTFSQMSSLKVHKQRHQNETRIDILEYQGNEDDPMALNTF</sequence>
<dbReference type="Gene3D" id="3.30.160.60">
    <property type="entry name" value="Classic Zinc Finger"/>
    <property type="match status" value="10"/>
</dbReference>
<evidence type="ECO:0000256" key="1">
    <source>
        <dbReference type="ARBA" id="ARBA00004123"/>
    </source>
</evidence>
<dbReference type="Proteomes" id="UP000694866">
    <property type="component" value="Unplaced"/>
</dbReference>
<dbReference type="OrthoDB" id="9439903at2759"/>
<evidence type="ECO:0000256" key="7">
    <source>
        <dbReference type="ARBA" id="ARBA00023015"/>
    </source>
</evidence>
<feature type="domain" description="C2H2-type" evidence="13">
    <location>
        <begin position="101"/>
        <end position="128"/>
    </location>
</feature>
<evidence type="ECO:0000256" key="10">
    <source>
        <dbReference type="ARBA" id="ARBA00023242"/>
    </source>
</evidence>
<dbReference type="FunFam" id="3.30.160.60:FF:001370">
    <property type="entry name" value="Zinc finger protein"/>
    <property type="match status" value="1"/>
</dbReference>
<dbReference type="GO" id="GO:0003690">
    <property type="term" value="F:double-stranded DNA binding"/>
    <property type="evidence" value="ECO:0007669"/>
    <property type="project" value="UniProtKB-ARBA"/>
</dbReference>
<evidence type="ECO:0000256" key="8">
    <source>
        <dbReference type="ARBA" id="ARBA00023125"/>
    </source>
</evidence>
<evidence type="ECO:0000256" key="12">
    <source>
        <dbReference type="SAM" id="MobiDB-lite"/>
    </source>
</evidence>
<keyword evidence="14" id="KW-1185">Reference proteome</keyword>
<evidence type="ECO:0000256" key="11">
    <source>
        <dbReference type="PROSITE-ProRule" id="PRU00042"/>
    </source>
</evidence>
<evidence type="ECO:0000259" key="13">
    <source>
        <dbReference type="PROSITE" id="PS50157"/>
    </source>
</evidence>
<evidence type="ECO:0000313" key="15">
    <source>
        <dbReference type="RefSeq" id="XP_011297654.1"/>
    </source>
</evidence>
<evidence type="ECO:0000256" key="4">
    <source>
        <dbReference type="ARBA" id="ARBA00022737"/>
    </source>
</evidence>
<protein>
    <submittedName>
        <fullName evidence="15">Zinc finger protein 2 homolog</fullName>
    </submittedName>
</protein>
<dbReference type="AlphaFoldDB" id="A0A9R1SV10"/>
<keyword evidence="8" id="KW-0238">DNA-binding</keyword>
<feature type="domain" description="C2H2-type" evidence="13">
    <location>
        <begin position="578"/>
        <end position="605"/>
    </location>
</feature>
<comment type="similarity">
    <text evidence="2">Belongs to the krueppel C2H2-type zinc-finger protein family.</text>
</comment>
<keyword evidence="3" id="KW-0479">Metal-binding</keyword>
<gene>
    <name evidence="15" type="primary">LOC105263260</name>
</gene>
<dbReference type="GO" id="GO:0000981">
    <property type="term" value="F:DNA-binding transcription factor activity, RNA polymerase II-specific"/>
    <property type="evidence" value="ECO:0007669"/>
    <property type="project" value="TreeGrafter"/>
</dbReference>